<dbReference type="SUPFAM" id="SSF56024">
    <property type="entry name" value="Phospholipase D/nuclease"/>
    <property type="match status" value="1"/>
</dbReference>
<dbReference type="EMBL" id="UINC01148463">
    <property type="protein sequence ID" value="SVD40362.1"/>
    <property type="molecule type" value="Genomic_DNA"/>
</dbReference>
<accession>A0A382V1J3</accession>
<name>A0A382V1J3_9ZZZZ</name>
<reference evidence="1" key="1">
    <citation type="submission" date="2018-05" db="EMBL/GenBank/DDBJ databases">
        <authorList>
            <person name="Lanie J.A."/>
            <person name="Ng W.-L."/>
            <person name="Kazmierczak K.M."/>
            <person name="Andrzejewski T.M."/>
            <person name="Davidsen T.M."/>
            <person name="Wayne K.J."/>
            <person name="Tettelin H."/>
            <person name="Glass J.I."/>
            <person name="Rusch D."/>
            <person name="Podicherti R."/>
            <person name="Tsui H.-C.T."/>
            <person name="Winkler M.E."/>
        </authorList>
    </citation>
    <scope>NUCLEOTIDE SEQUENCE</scope>
</reference>
<protein>
    <submittedName>
        <fullName evidence="1">Uncharacterized protein</fullName>
    </submittedName>
</protein>
<gene>
    <name evidence="1" type="ORF">METZ01_LOCUS393216</name>
</gene>
<feature type="non-terminal residue" evidence="1">
    <location>
        <position position="99"/>
    </location>
</feature>
<proteinExistence type="predicted"/>
<evidence type="ECO:0000313" key="1">
    <source>
        <dbReference type="EMBL" id="SVD40362.1"/>
    </source>
</evidence>
<dbReference type="AlphaFoldDB" id="A0A382V1J3"/>
<dbReference type="CDD" id="cd09117">
    <property type="entry name" value="PLDc_Bfil_DEXD_like"/>
    <property type="match status" value="1"/>
</dbReference>
<sequence length="99" mass="11477">MRWRDIDPERVRILISHYPDNYPHESFHPKVYSFSNAENAQVFVGSNNLTRGGLVNNREVSAEMSGVIEENIHLRNLINDLETSNENPRCRILEDLQAL</sequence>
<dbReference type="Gene3D" id="3.30.870.10">
    <property type="entry name" value="Endonuclease Chain A"/>
    <property type="match status" value="1"/>
</dbReference>
<organism evidence="1">
    <name type="scientific">marine metagenome</name>
    <dbReference type="NCBI Taxonomy" id="408172"/>
    <lineage>
        <taxon>unclassified sequences</taxon>
        <taxon>metagenomes</taxon>
        <taxon>ecological metagenomes</taxon>
    </lineage>
</organism>